<evidence type="ECO:0000313" key="2">
    <source>
        <dbReference type="EMBL" id="TYC50511.1"/>
    </source>
</evidence>
<keyword evidence="3" id="KW-1185">Reference proteome</keyword>
<evidence type="ECO:0000313" key="3">
    <source>
        <dbReference type="Proteomes" id="UP000371977"/>
    </source>
</evidence>
<organism evidence="2 3">
    <name type="scientific">Weissella muntiaci</name>
    <dbReference type="NCBI Taxonomy" id="2508881"/>
    <lineage>
        <taxon>Bacteria</taxon>
        <taxon>Bacillati</taxon>
        <taxon>Bacillota</taxon>
        <taxon>Bacilli</taxon>
        <taxon>Lactobacillales</taxon>
        <taxon>Lactobacillaceae</taxon>
        <taxon>Weissella</taxon>
    </lineage>
</organism>
<sequence>MSIYERVSTLAKQKGYRNLSELSKAVGLGTNAIYDWKKHAPSLNNVIAVAKKLDVNVDYLIGNDSPNSLPINIAELSVTEQTSYVNAFGKPINDDDWQVILTLLSRYSDK</sequence>
<dbReference type="GO" id="GO:0003677">
    <property type="term" value="F:DNA binding"/>
    <property type="evidence" value="ECO:0007669"/>
    <property type="project" value="InterPro"/>
</dbReference>
<dbReference type="Gene3D" id="1.10.260.40">
    <property type="entry name" value="lambda repressor-like DNA-binding domains"/>
    <property type="match status" value="1"/>
</dbReference>
<dbReference type="CDD" id="cd00093">
    <property type="entry name" value="HTH_XRE"/>
    <property type="match status" value="1"/>
</dbReference>
<dbReference type="EMBL" id="SDGZ01000008">
    <property type="protein sequence ID" value="TYC50511.1"/>
    <property type="molecule type" value="Genomic_DNA"/>
</dbReference>
<dbReference type="SMART" id="SM00530">
    <property type="entry name" value="HTH_XRE"/>
    <property type="match status" value="1"/>
</dbReference>
<evidence type="ECO:0000259" key="1">
    <source>
        <dbReference type="PROSITE" id="PS50943"/>
    </source>
</evidence>
<dbReference type="OrthoDB" id="9805856at2"/>
<dbReference type="InterPro" id="IPR001387">
    <property type="entry name" value="Cro/C1-type_HTH"/>
</dbReference>
<gene>
    <name evidence="2" type="ORF">ESZ50_02260</name>
</gene>
<reference evidence="2 3" key="1">
    <citation type="submission" date="2019-01" db="EMBL/GenBank/DDBJ databases">
        <title>Weissella sp. nov., a novel lactic acid bacterium isolated from animal feces.</title>
        <authorList>
            <person name="Wang L.-T."/>
        </authorList>
    </citation>
    <scope>NUCLEOTIDE SEQUENCE [LARGE SCALE GENOMIC DNA]</scope>
    <source>
        <strain evidence="2 3">8H-2</strain>
    </source>
</reference>
<dbReference type="SUPFAM" id="SSF47413">
    <property type="entry name" value="lambda repressor-like DNA-binding domains"/>
    <property type="match status" value="1"/>
</dbReference>
<accession>A0A6C2C914</accession>
<proteinExistence type="predicted"/>
<dbReference type="Proteomes" id="UP000371977">
    <property type="component" value="Unassembled WGS sequence"/>
</dbReference>
<dbReference type="AlphaFoldDB" id="A0A6C2C914"/>
<dbReference type="RefSeq" id="WP_148621983.1">
    <property type="nucleotide sequence ID" value="NZ_SDGZ01000008.1"/>
</dbReference>
<protein>
    <submittedName>
        <fullName evidence="2">XRE family transcriptional regulator</fullName>
    </submittedName>
</protein>
<feature type="domain" description="HTH cro/C1-type" evidence="1">
    <location>
        <begin position="38"/>
        <end position="60"/>
    </location>
</feature>
<dbReference type="InterPro" id="IPR010982">
    <property type="entry name" value="Lambda_DNA-bd_dom_sf"/>
</dbReference>
<dbReference type="PROSITE" id="PS50943">
    <property type="entry name" value="HTH_CROC1"/>
    <property type="match status" value="1"/>
</dbReference>
<comment type="caution">
    <text evidence="2">The sequence shown here is derived from an EMBL/GenBank/DDBJ whole genome shotgun (WGS) entry which is preliminary data.</text>
</comment>
<name>A0A6C2C914_9LACO</name>